<accession>A0ACC7P4H8</accession>
<evidence type="ECO:0000313" key="1">
    <source>
        <dbReference type="EMBL" id="MFM9329217.1"/>
    </source>
</evidence>
<evidence type="ECO:0000313" key="2">
    <source>
        <dbReference type="Proteomes" id="UP001631969"/>
    </source>
</evidence>
<organism evidence="1 2">
    <name type="scientific">Paenibacillus mesotrionivorans</name>
    <dbReference type="NCBI Taxonomy" id="3160968"/>
    <lineage>
        <taxon>Bacteria</taxon>
        <taxon>Bacillati</taxon>
        <taxon>Bacillota</taxon>
        <taxon>Bacilli</taxon>
        <taxon>Bacillales</taxon>
        <taxon>Paenibacillaceae</taxon>
        <taxon>Paenibacillus</taxon>
    </lineage>
</organism>
<keyword evidence="2" id="KW-1185">Reference proteome</keyword>
<sequence length="588" mass="65486">MLRRNAAVKWLLLALVLVVSQVLGSAGAKAVSATSHYVLLYLDHKEAFVGNETVTLDVAPTIFDGSTYVPARFVGEALGFSVDWNNDTRTIDMKPRGHEITLSSDRQTIVQDGVNISFSSVARIVDGTLLVKLTWLADLTGVPYTYNDELRRVEMLVLNNPEGIYIIDQQNSKPVAKFTTSKKVYRPGEPVKYIDLSYDPDAEGLVEFNWKGKQETFYASGKYNISLEVADAHGNRSAVYTDSILVEGPEYLSEFEYPIYNKPVGSFIKVGWDSYYRYFEQIPELEKTTSYDTSRTLLVSDSPEEIRQPGILYEDTINGKSRLYAHHINLSGKSVTFMVYATNLSDKPVTLTTTNKGEVWPTIYANIMGNEATTEFLNDRSAESKLVIPAGKTYVYSQMPVFLPGQGANVIYDVESDGPLKISFVAQDTANQKPLKDLQYRNELDHVRGTYTSADLTWDADLNRQMENPMKLQFGNDKSDPFLKGYDAVLKTPATNYGNWGVKYQVHLKNPPKMAVMLMAKGGIFKGPVKINGEIVLVPQSGVLSAFDGVIMLGHTTGKEETLDIEFSPPGASNLPVDIILYPLRDLE</sequence>
<dbReference type="Proteomes" id="UP001631969">
    <property type="component" value="Unassembled WGS sequence"/>
</dbReference>
<name>A0ACC7P4H8_9BACL</name>
<comment type="caution">
    <text evidence="1">The sequence shown here is derived from an EMBL/GenBank/DDBJ whole genome shotgun (WGS) entry which is preliminary data.</text>
</comment>
<dbReference type="EMBL" id="JBJURJ010000007">
    <property type="protein sequence ID" value="MFM9329217.1"/>
    <property type="molecule type" value="Genomic_DNA"/>
</dbReference>
<protein>
    <submittedName>
        <fullName evidence="1">Copper amine oxidase N-terminal domain-containing protein</fullName>
    </submittedName>
</protein>
<proteinExistence type="predicted"/>
<reference evidence="1" key="1">
    <citation type="submission" date="2024-12" db="EMBL/GenBank/DDBJ databases">
        <authorList>
            <person name="Wu N."/>
        </authorList>
    </citation>
    <scope>NUCLEOTIDE SEQUENCE</scope>
    <source>
        <strain evidence="1">P15</strain>
    </source>
</reference>
<gene>
    <name evidence="1" type="ORF">ACI1P1_13055</name>
</gene>